<evidence type="ECO:0000256" key="2">
    <source>
        <dbReference type="ARBA" id="ARBA00023315"/>
    </source>
</evidence>
<dbReference type="OrthoDB" id="30840at2759"/>
<keyword evidence="1" id="KW-0808">Transferase</keyword>
<dbReference type="CDD" id="cd04301">
    <property type="entry name" value="NAT_SF"/>
    <property type="match status" value="1"/>
</dbReference>
<dbReference type="GO" id="GO:0004059">
    <property type="term" value="F:aralkylamine N-acetyltransferase activity"/>
    <property type="evidence" value="ECO:0007669"/>
    <property type="project" value="TreeGrafter"/>
</dbReference>
<dbReference type="PANTHER" id="PTHR10908">
    <property type="entry name" value="SEROTONIN N-ACETYLTRANSFERASE"/>
    <property type="match status" value="1"/>
</dbReference>
<dbReference type="SUPFAM" id="SSF55729">
    <property type="entry name" value="Acyl-CoA N-acyltransferases (Nat)"/>
    <property type="match status" value="1"/>
</dbReference>
<accession>A0A9N9GJX7</accession>
<dbReference type="InterPro" id="IPR016181">
    <property type="entry name" value="Acyl_CoA_acyltransferase"/>
</dbReference>
<feature type="domain" description="N-acetyltransferase" evidence="3">
    <location>
        <begin position="11"/>
        <end position="169"/>
    </location>
</feature>
<keyword evidence="2" id="KW-0012">Acyltransferase</keyword>
<organism evidence="4 5">
    <name type="scientific">Paraglomus occultum</name>
    <dbReference type="NCBI Taxonomy" id="144539"/>
    <lineage>
        <taxon>Eukaryota</taxon>
        <taxon>Fungi</taxon>
        <taxon>Fungi incertae sedis</taxon>
        <taxon>Mucoromycota</taxon>
        <taxon>Glomeromycotina</taxon>
        <taxon>Glomeromycetes</taxon>
        <taxon>Paraglomerales</taxon>
        <taxon>Paraglomeraceae</taxon>
        <taxon>Paraglomus</taxon>
    </lineage>
</organism>
<gene>
    <name evidence="4" type="ORF">POCULU_LOCUS7776</name>
</gene>
<evidence type="ECO:0000256" key="1">
    <source>
        <dbReference type="ARBA" id="ARBA00022679"/>
    </source>
</evidence>
<name>A0A9N9GJX7_9GLOM</name>
<evidence type="ECO:0000313" key="4">
    <source>
        <dbReference type="EMBL" id="CAG8607373.1"/>
    </source>
</evidence>
<reference evidence="4" key="1">
    <citation type="submission" date="2021-06" db="EMBL/GenBank/DDBJ databases">
        <authorList>
            <person name="Kallberg Y."/>
            <person name="Tangrot J."/>
            <person name="Rosling A."/>
        </authorList>
    </citation>
    <scope>NUCLEOTIDE SEQUENCE</scope>
    <source>
        <strain evidence="4">IA702</strain>
    </source>
</reference>
<dbReference type="InterPro" id="IPR051635">
    <property type="entry name" value="SNAT-like"/>
</dbReference>
<sequence length="173" mass="19803">MATTISEDLNVIFRPVIASDIDRAHQIEVDCFPADEAEPIDKFRYREANCPDLFLGAYLADSDRLIGYIAGTGSSTNIITAESMTQHEPEGRTVCIHSVCVDRAYRRKGLASQMMNEYITRIRQQRKYEKAALISHQHLIPFYESFGFRLFGESNIQLGRETWFDLTMDLITN</sequence>
<dbReference type="Pfam" id="PF00583">
    <property type="entry name" value="Acetyltransf_1"/>
    <property type="match status" value="1"/>
</dbReference>
<dbReference type="AlphaFoldDB" id="A0A9N9GJX7"/>
<comment type="caution">
    <text evidence="4">The sequence shown here is derived from an EMBL/GenBank/DDBJ whole genome shotgun (WGS) entry which is preliminary data.</text>
</comment>
<dbReference type="PROSITE" id="PS51186">
    <property type="entry name" value="GNAT"/>
    <property type="match status" value="1"/>
</dbReference>
<dbReference type="Proteomes" id="UP000789572">
    <property type="component" value="Unassembled WGS sequence"/>
</dbReference>
<dbReference type="GO" id="GO:0005737">
    <property type="term" value="C:cytoplasm"/>
    <property type="evidence" value="ECO:0007669"/>
    <property type="project" value="TreeGrafter"/>
</dbReference>
<evidence type="ECO:0000313" key="5">
    <source>
        <dbReference type="Proteomes" id="UP000789572"/>
    </source>
</evidence>
<protein>
    <submittedName>
        <fullName evidence="4">5217_t:CDS:1</fullName>
    </submittedName>
</protein>
<dbReference type="PANTHER" id="PTHR10908:SF0">
    <property type="entry name" value="SEROTONIN N-ACETYLTRANSFERASE"/>
    <property type="match status" value="1"/>
</dbReference>
<dbReference type="InterPro" id="IPR000182">
    <property type="entry name" value="GNAT_dom"/>
</dbReference>
<keyword evidence="5" id="KW-1185">Reference proteome</keyword>
<dbReference type="EMBL" id="CAJVPJ010001903">
    <property type="protein sequence ID" value="CAG8607373.1"/>
    <property type="molecule type" value="Genomic_DNA"/>
</dbReference>
<evidence type="ECO:0000259" key="3">
    <source>
        <dbReference type="PROSITE" id="PS51186"/>
    </source>
</evidence>
<proteinExistence type="predicted"/>
<dbReference type="Gene3D" id="3.40.630.30">
    <property type="match status" value="1"/>
</dbReference>